<proteinExistence type="predicted"/>
<dbReference type="RefSeq" id="WP_161696929.1">
    <property type="nucleotide sequence ID" value="NZ_JAAAHS010000072.1"/>
</dbReference>
<keyword evidence="2" id="KW-1133">Transmembrane helix</keyword>
<dbReference type="EMBL" id="JAAAHS010000072">
    <property type="protein sequence ID" value="NBE52212.1"/>
    <property type="molecule type" value="Genomic_DNA"/>
</dbReference>
<evidence type="ECO:0000313" key="4">
    <source>
        <dbReference type="Proteomes" id="UP000598297"/>
    </source>
</evidence>
<keyword evidence="2" id="KW-0812">Transmembrane</keyword>
<gene>
    <name evidence="3" type="ORF">GUY60_12405</name>
</gene>
<feature type="transmembrane region" description="Helical" evidence="2">
    <location>
        <begin position="12"/>
        <end position="31"/>
    </location>
</feature>
<feature type="region of interest" description="Disordered" evidence="1">
    <location>
        <begin position="83"/>
        <end position="140"/>
    </location>
</feature>
<evidence type="ECO:0000313" key="3">
    <source>
        <dbReference type="EMBL" id="NBE52212.1"/>
    </source>
</evidence>
<feature type="transmembrane region" description="Helical" evidence="2">
    <location>
        <begin position="43"/>
        <end position="63"/>
    </location>
</feature>
<reference evidence="3" key="1">
    <citation type="submission" date="2020-01" db="EMBL/GenBank/DDBJ databases">
        <title>Whole-genome analyses of novel actinobacteria.</title>
        <authorList>
            <person name="Sahin N."/>
        </authorList>
    </citation>
    <scope>NUCLEOTIDE SEQUENCE</scope>
    <source>
        <strain evidence="3">YC537</strain>
    </source>
</reference>
<organism evidence="3 4">
    <name type="scientific">Streptomyces boluensis</name>
    <dbReference type="NCBI Taxonomy" id="1775135"/>
    <lineage>
        <taxon>Bacteria</taxon>
        <taxon>Bacillati</taxon>
        <taxon>Actinomycetota</taxon>
        <taxon>Actinomycetes</taxon>
        <taxon>Kitasatosporales</taxon>
        <taxon>Streptomycetaceae</taxon>
        <taxon>Streptomyces</taxon>
    </lineage>
</organism>
<feature type="compositionally biased region" description="Basic and acidic residues" evidence="1">
    <location>
        <begin position="127"/>
        <end position="140"/>
    </location>
</feature>
<comment type="caution">
    <text evidence="3">The sequence shown here is derived from an EMBL/GenBank/DDBJ whole genome shotgun (WGS) entry which is preliminary data.</text>
</comment>
<protein>
    <submittedName>
        <fullName evidence="3">Uncharacterized protein</fullName>
    </submittedName>
</protein>
<keyword evidence="2" id="KW-0472">Membrane</keyword>
<keyword evidence="4" id="KW-1185">Reference proteome</keyword>
<evidence type="ECO:0000256" key="1">
    <source>
        <dbReference type="SAM" id="MobiDB-lite"/>
    </source>
</evidence>
<evidence type="ECO:0000256" key="2">
    <source>
        <dbReference type="SAM" id="Phobius"/>
    </source>
</evidence>
<sequence length="140" mass="13290">MAGVSGAARVALWVVAVVAGVVSVGLIVSLVVNPEAADRTASVTGAVVGLAALVVSVIGLVRAPGGNGVRRVRAGRGGVAAGGDAVGNATGRGSKVVGAPSAPRPGAPYDGDADVRSGRGGVAAAGDVRDNAVGDESERS</sequence>
<dbReference type="Proteomes" id="UP000598297">
    <property type="component" value="Unassembled WGS sequence"/>
</dbReference>
<dbReference type="AlphaFoldDB" id="A0A964UP46"/>
<name>A0A964UP46_9ACTN</name>
<accession>A0A964UP46</accession>